<feature type="region of interest" description="Disordered" evidence="7">
    <location>
        <begin position="1"/>
        <end position="69"/>
    </location>
</feature>
<sequence length="300" mass="33668">MAENGDQVAGRNKRSGSGKRPVGEINPAPMVGGRKRGRTMHVSGDGSQSGAGRKRKSEIDGDQDGQLHIFTERERRRKMKDMFNTLHSLLPHLPPKASNRRTRRRKKSICFCFCFENSLIFSLQTDKSTVIDESVKHIKSLERTLNRLQKQQQQQKTMPPPTFGATPPTSEVSREVFVANQTLNNNNSSSSNNNRIVSALEVPTNFQTWSAPNVVLSISGKDAFISICAMKKKSVLPTIFHLLEEYRLQVITAHVSSTDTNRFMCIIHVHATGVSDRFIETATLDEIYKTAADDIILLFR</sequence>
<dbReference type="PROSITE" id="PS50888">
    <property type="entry name" value="BHLH"/>
    <property type="match status" value="1"/>
</dbReference>
<dbReference type="PANTHER" id="PTHR46772:SF8">
    <property type="entry name" value="TRANSCRIPTION FACTOR BHLH95"/>
    <property type="match status" value="1"/>
</dbReference>
<dbReference type="EMBL" id="LFYR01000981">
    <property type="protein sequence ID" value="KMZ66094.1"/>
    <property type="molecule type" value="Genomic_DNA"/>
</dbReference>
<evidence type="ECO:0000256" key="1">
    <source>
        <dbReference type="ARBA" id="ARBA00004123"/>
    </source>
</evidence>
<feature type="domain" description="BHLH" evidence="8">
    <location>
        <begin position="63"/>
        <end position="141"/>
    </location>
</feature>
<reference evidence="10" key="1">
    <citation type="journal article" date="2016" name="Nature">
        <title>The genome of the seagrass Zostera marina reveals angiosperm adaptation to the sea.</title>
        <authorList>
            <person name="Olsen J.L."/>
            <person name="Rouze P."/>
            <person name="Verhelst B."/>
            <person name="Lin Y.-C."/>
            <person name="Bayer T."/>
            <person name="Collen J."/>
            <person name="Dattolo E."/>
            <person name="De Paoli E."/>
            <person name="Dittami S."/>
            <person name="Maumus F."/>
            <person name="Michel G."/>
            <person name="Kersting A."/>
            <person name="Lauritano C."/>
            <person name="Lohaus R."/>
            <person name="Toepel M."/>
            <person name="Tonon T."/>
            <person name="Vanneste K."/>
            <person name="Amirebrahimi M."/>
            <person name="Brakel J."/>
            <person name="Bostroem C."/>
            <person name="Chovatia M."/>
            <person name="Grimwood J."/>
            <person name="Jenkins J.W."/>
            <person name="Jueterbock A."/>
            <person name="Mraz A."/>
            <person name="Stam W.T."/>
            <person name="Tice H."/>
            <person name="Bornberg-Bauer E."/>
            <person name="Green P.J."/>
            <person name="Pearson G.A."/>
            <person name="Procaccini G."/>
            <person name="Duarte C.M."/>
            <person name="Schmutz J."/>
            <person name="Reusch T.B.H."/>
            <person name="Van de Peer Y."/>
        </authorList>
    </citation>
    <scope>NUCLEOTIDE SEQUENCE [LARGE SCALE GENOMIC DNA]</scope>
    <source>
        <strain evidence="10">cv. Finnish</strain>
    </source>
</reference>
<proteinExistence type="inferred from homology"/>
<keyword evidence="3" id="KW-0805">Transcription regulation</keyword>
<name>A0A0K9PAV0_ZOSMR</name>
<dbReference type="SUPFAM" id="SSF47459">
    <property type="entry name" value="HLH, helix-loop-helix DNA-binding domain"/>
    <property type="match status" value="1"/>
</dbReference>
<evidence type="ECO:0000256" key="3">
    <source>
        <dbReference type="ARBA" id="ARBA00023015"/>
    </source>
</evidence>
<dbReference type="AlphaFoldDB" id="A0A0K9PAV0"/>
<dbReference type="InterPro" id="IPR011598">
    <property type="entry name" value="bHLH_dom"/>
</dbReference>
<evidence type="ECO:0000313" key="9">
    <source>
        <dbReference type="EMBL" id="KMZ66094.1"/>
    </source>
</evidence>
<evidence type="ECO:0000256" key="7">
    <source>
        <dbReference type="SAM" id="MobiDB-lite"/>
    </source>
</evidence>
<dbReference type="PANTHER" id="PTHR46772">
    <property type="entry name" value="BHLH DOMAIN-CONTAINING PROTEIN"/>
    <property type="match status" value="1"/>
</dbReference>
<keyword evidence="4" id="KW-0804">Transcription</keyword>
<evidence type="ECO:0000256" key="4">
    <source>
        <dbReference type="ARBA" id="ARBA00023163"/>
    </source>
</evidence>
<dbReference type="GO" id="GO:0003700">
    <property type="term" value="F:DNA-binding transcription factor activity"/>
    <property type="evidence" value="ECO:0007669"/>
    <property type="project" value="InterPro"/>
</dbReference>
<keyword evidence="10" id="KW-1185">Reference proteome</keyword>
<dbReference type="InterPro" id="IPR044278">
    <property type="entry name" value="BHLH95-like"/>
</dbReference>
<keyword evidence="5" id="KW-0539">Nucleus</keyword>
<dbReference type="GO" id="GO:0046983">
    <property type="term" value="F:protein dimerization activity"/>
    <property type="evidence" value="ECO:0007669"/>
    <property type="project" value="InterPro"/>
</dbReference>
<dbReference type="SMART" id="SM00353">
    <property type="entry name" value="HLH"/>
    <property type="match status" value="1"/>
</dbReference>
<evidence type="ECO:0000256" key="5">
    <source>
        <dbReference type="ARBA" id="ARBA00023242"/>
    </source>
</evidence>
<dbReference type="Pfam" id="PF22754">
    <property type="entry name" value="bHLH-TF_ACT-like_plant"/>
    <property type="match status" value="1"/>
</dbReference>
<gene>
    <name evidence="9" type="ORF">ZOSMA_2G01070</name>
</gene>
<dbReference type="Proteomes" id="UP000036987">
    <property type="component" value="Unassembled WGS sequence"/>
</dbReference>
<evidence type="ECO:0000259" key="8">
    <source>
        <dbReference type="PROSITE" id="PS50888"/>
    </source>
</evidence>
<organism evidence="9 10">
    <name type="scientific">Zostera marina</name>
    <name type="common">Eelgrass</name>
    <dbReference type="NCBI Taxonomy" id="29655"/>
    <lineage>
        <taxon>Eukaryota</taxon>
        <taxon>Viridiplantae</taxon>
        <taxon>Streptophyta</taxon>
        <taxon>Embryophyta</taxon>
        <taxon>Tracheophyta</taxon>
        <taxon>Spermatophyta</taxon>
        <taxon>Magnoliopsida</taxon>
        <taxon>Liliopsida</taxon>
        <taxon>Zosteraceae</taxon>
        <taxon>Zostera</taxon>
    </lineage>
</organism>
<dbReference type="Pfam" id="PF00010">
    <property type="entry name" value="HLH"/>
    <property type="match status" value="1"/>
</dbReference>
<dbReference type="Gene3D" id="4.10.280.10">
    <property type="entry name" value="Helix-loop-helix DNA-binding domain"/>
    <property type="match status" value="1"/>
</dbReference>
<accession>A0A0K9PAV0</accession>
<comment type="subcellular location">
    <subcellularLocation>
        <location evidence="1">Nucleus</location>
    </subcellularLocation>
</comment>
<evidence type="ECO:0000313" key="10">
    <source>
        <dbReference type="Proteomes" id="UP000036987"/>
    </source>
</evidence>
<dbReference type="InterPro" id="IPR036638">
    <property type="entry name" value="HLH_DNA-bd_sf"/>
</dbReference>
<comment type="caution">
    <text evidence="9">The sequence shown here is derived from an EMBL/GenBank/DDBJ whole genome shotgun (WGS) entry which is preliminary data.</text>
</comment>
<dbReference type="STRING" id="29655.A0A0K9PAV0"/>
<dbReference type="OrthoDB" id="690068at2759"/>
<evidence type="ECO:0000256" key="6">
    <source>
        <dbReference type="SAM" id="Coils"/>
    </source>
</evidence>
<protein>
    <recommendedName>
        <fullName evidence="8">BHLH domain-containing protein</fullName>
    </recommendedName>
</protein>
<dbReference type="InterPro" id="IPR045239">
    <property type="entry name" value="bHLH95_bHLH"/>
</dbReference>
<dbReference type="InterPro" id="IPR054502">
    <property type="entry name" value="bHLH-TF_ACT-like_plant"/>
</dbReference>
<feature type="coiled-coil region" evidence="6">
    <location>
        <begin position="131"/>
        <end position="158"/>
    </location>
</feature>
<comment type="similarity">
    <text evidence="2">Belongs to the bHLH protein family.</text>
</comment>
<keyword evidence="6" id="KW-0175">Coiled coil</keyword>
<dbReference type="GO" id="GO:0009960">
    <property type="term" value="P:endosperm development"/>
    <property type="evidence" value="ECO:0007669"/>
    <property type="project" value="InterPro"/>
</dbReference>
<evidence type="ECO:0000256" key="2">
    <source>
        <dbReference type="ARBA" id="ARBA00005510"/>
    </source>
</evidence>
<dbReference type="CDD" id="cd11393">
    <property type="entry name" value="bHLH_AtbHLH_like"/>
    <property type="match status" value="1"/>
</dbReference>
<dbReference type="OMA" id="ENQGWGF"/>